<feature type="coiled-coil region" evidence="5">
    <location>
        <begin position="2721"/>
        <end position="2762"/>
    </location>
</feature>
<feature type="region of interest" description="Disordered" evidence="6">
    <location>
        <begin position="2627"/>
        <end position="2649"/>
    </location>
</feature>
<feature type="region of interest" description="Disordered" evidence="6">
    <location>
        <begin position="2697"/>
        <end position="2716"/>
    </location>
</feature>
<feature type="coiled-coil region" evidence="5">
    <location>
        <begin position="1823"/>
        <end position="1850"/>
    </location>
</feature>
<keyword evidence="4 5" id="KW-0175">Coiled coil</keyword>
<dbReference type="PANTHER" id="PTHR18902">
    <property type="entry name" value="NUCLEAR MITOTIC APPARATUS PROTEIN 1-RELATED"/>
    <property type="match status" value="1"/>
</dbReference>
<dbReference type="InterPro" id="IPR000237">
    <property type="entry name" value="GRIP_dom"/>
</dbReference>
<organism evidence="8">
    <name type="scientific">Timema bartmani</name>
    <dbReference type="NCBI Taxonomy" id="61472"/>
    <lineage>
        <taxon>Eukaryota</taxon>
        <taxon>Metazoa</taxon>
        <taxon>Ecdysozoa</taxon>
        <taxon>Arthropoda</taxon>
        <taxon>Hexapoda</taxon>
        <taxon>Insecta</taxon>
        <taxon>Pterygota</taxon>
        <taxon>Neoptera</taxon>
        <taxon>Polyneoptera</taxon>
        <taxon>Phasmatodea</taxon>
        <taxon>Timematodea</taxon>
        <taxon>Timematoidea</taxon>
        <taxon>Timematidae</taxon>
        <taxon>Timema</taxon>
    </lineage>
</organism>
<dbReference type="PANTHER" id="PTHR18902:SF25">
    <property type="entry name" value="GRIP AND COILED-COIL DOMAIN-CONTAINING PROTEIN 2"/>
    <property type="match status" value="1"/>
</dbReference>
<feature type="coiled-coil region" evidence="5">
    <location>
        <begin position="69"/>
        <end position="103"/>
    </location>
</feature>
<keyword evidence="3" id="KW-0597">Phosphoprotein</keyword>
<feature type="compositionally biased region" description="Basic and acidic residues" evidence="6">
    <location>
        <begin position="211"/>
        <end position="221"/>
    </location>
</feature>
<feature type="coiled-coil region" evidence="5">
    <location>
        <begin position="1056"/>
        <end position="1125"/>
    </location>
</feature>
<name>A0A7R9HXD6_9NEOP</name>
<feature type="region of interest" description="Disordered" evidence="6">
    <location>
        <begin position="2016"/>
        <end position="2041"/>
    </location>
</feature>
<feature type="coiled-coil region" evidence="5">
    <location>
        <begin position="2473"/>
        <end position="2605"/>
    </location>
</feature>
<sequence length="2839" mass="325119">MLAKILPTCVGRGCHVVSTTSPPTVNLSFLYQSRYFFIQDAEGTQKKSPLESLSKDELVNRCKNLLSIAQKAKHAKDEANKKVKTLEDQLNEIKLQNEEFIKQKGNSDCKTCTEMRKTEQKLQRQVTTMQEMLSMLTDQKLTFTMEMDKLKKQNEALKKQQNDNRLPDEEVKAKLEDLDIAVESYRRQNKRLAKENDDLIQQLDTMEAKLRTREQEPRLLNEPDQADGEDVSRDEVLEGEVKSLREEVERLNSENKKKNDQMKELYEKFNSEKTELEEQLQSVSGAKNEIIALSTEISKLTEERTYFEKQLKESETLKENLNSIIVENDKLKFSNRNLSEQLQAVFEEKKEVLDGIESINQNNFELNKLVQSIASERDECLMNIEKVATEKIKLLKLLDTVNAEKNAIAQENMCLKADKEKLNENIKIVIAEKNSLEAHVKLIERHLQAILNKSICFLEKSESKSLRNNSFAPNACVSEESNSFYIVSELRNSLNQVCTLAGGEISEEQFNFNQLVGVNCSNISMFDSKDNNSLINPNISVSLPPPTIQEQMINMEEVFRLHSELELLNTVITNLEMIGKNLEDENKSLKNALNLLKAQNGDVDLVSENVEFRARTCDCGHMGSLKLEDEHLRTHTLKLEEGLSVSSMATVEREHSTQYESNKLNTLKTCDHQVKHEGETDRVNSSLILEHSFESPESLEEESLHSKQTKNTTLSHKSLFSSGRKKNVITNGSIQQHITKHQVLGSNHTSALTNKIFLTQKVSIDEFKEKCANLEKELFNYEREMLEKNQEVDKIRKEMSDLETKYGEIVGKLSLTEEQVRKLKLEASEEVVACNKLLEKLNLSGNYMGKSEILNHVLKEVLNSRQQVESQEQEIQCLKEENQQLVDKFEQLQTYFEEKESNLENLKGMKVIADDQTSIVAKQTEDISMLEKSLEDKNDLIKTLDSKIQYLEDNLSRLTSELNKNEEKVILLQMCIEEQKGQIERHQAIDTKHADTVKAINELQDELTTYKKMFEEEKSKVDSLKADLLCAQEHFTDVKNGCTSQIEKMTKQKDDIALLQNNVEDQNVLITKSKEEIQVLKEKLHKVSVENDNYKEDVQSLQRIIEEKTTEVEKIDKENKNLAEKHFENLKKLNELQFELSTTKKIGDERKLEIEALKAELCNTQNKFVATQENQTLVNTKKKDEITILQKTLEEQNILIANSERKIQNLESEIARYILENNKYKDKIVEFQILIEDKSNNSDNLKVLEELKLELENTYEGVRMKDSEMKSLKSELLTVKTNLSQIHDAYNQQNTQVSSQAENIEMLKATVENQNTEITNLERELELNREGLELFTTENKEYKETIQNLQKLIEDKSTEEGKIYCDYEQLDKEHAKTLQVLNELEVELANKKKQIDKSNLEIVSLKAEVVRAEKNISEMQEVSDTQSEIVCKQINDITLLQKTVEDSTVQSANLRRVMKSLCDKLADKATEALEVGEEYKDLTEKHGDTLIALNEKQIEFDTILETIHKRDSEIESLKAEVLNFQANLIETKNVCDNQIATIANQNEIIVNLQKTLGDQVRSLADSESEIKNKISEYEKEMNSKQVESETIRKTLIEKNSEIELLKTELLNVQGALSKIQDACDGHTATIFKQNSDIEILNKTVKDKSSLLTNSEIQIQALHDKLSQTVKEDGGYKDELVDLQKSHKEKVIEFEKLFQKYQELNQKYSDTVKVLNDKHIELDNANETVREINSEIESLKAELFISQQSLAETSEACSNHVESKQRFQESIDKFKEKIKSLECQQREMENNLRFTSERDGVLFSETVKKHESLVAEQLELKKLLVVKESKLQELSNELKCSKQSKEEVNSRLHDLHTTVTSLRASHSVLRGEVEVCRSRPFLSEETVRAVQEAVVGHVHAEVARAKLEVKELLGEMNEMNQALKQRGESVSLLKEMVAELEQKLADSSAQLATTVESLAVKTTELEGKETQLQEFSEQLAGLREELRQREEERSQGILRIEELERRILQLERECEDARKEGGEAPSEVMSSSTISKAEDTSRLKDLEESFEERYTKGTCKHKQESILEPPTPISDPIIVGYFEEPFPNPLIVYWSLTPPCVIASVTGGDGRLAAPPSRTKKDFAQGPLTWRHHIETLGESLRTLAVKLKKKVGDLTVQLGQGETEKKKMIAERSELVTKISLMSDQAKSLQALHQEYDRLQDQLEKNKSETKSLQKSFDVLTNESAAAKLQLQEYSEEKERLCKELDVYAKDKQRLEASFKELRSQIQNMAKEKEADNIARKEMEIDLNRLREEVKLSERKLSEEIERHQSTRELLEASKQECKKRSVLSLEMEDYEKSVSDLTQQLSAERATLKELEGHLETQREINKGLQDQVHLMEQRVLGEEARATEFKADSDAVLSEHNATIAELIHQLEQQKEHCESLSLQLAELSAEKNKLFESSKARQDLLTRQVVSLEDQLTSLKYSLGKREGELSDLQEEFRQYKVRAQSVLRQKARGDESSSFSRDELLEETNELRKTADTLRTRLEETGDARPSLIVFQRRGRISDSLSEAREENHRLQEQVSAAVSEQREALRSQKIQHDTLIHCYKQQLEELEGRLATETATLKGQLGAVEELARHSLEAPPVRRLSQHAQPWENHPSNTAELTPVKMDMDMVLSEREEGEGSESIDSTSPNLAISRERHQRLMPLDKLLASSLDDEDNNAPASTSPGAELSLTKEQLADSERRIRHLSALLSEAEQDLAKLTQLNGVLKEEIRRQQRSVEREQHAQNFEYLKNVVLKFVTLQGGDERSHLVPVLNTILKLSPEETVQLNQVAKGGVDAQGAAKGWGTYLHLWPGT</sequence>
<dbReference type="GO" id="GO:0005794">
    <property type="term" value="C:Golgi apparatus"/>
    <property type="evidence" value="ECO:0007669"/>
    <property type="project" value="TreeGrafter"/>
</dbReference>
<dbReference type="PROSITE" id="PS50913">
    <property type="entry name" value="GRIP"/>
    <property type="match status" value="1"/>
</dbReference>
<evidence type="ECO:0000256" key="4">
    <source>
        <dbReference type="ARBA" id="ARBA00023054"/>
    </source>
</evidence>
<evidence type="ECO:0000256" key="6">
    <source>
        <dbReference type="SAM" id="MobiDB-lite"/>
    </source>
</evidence>
<feature type="coiled-coil region" evidence="5">
    <location>
        <begin position="1186"/>
        <end position="1265"/>
    </location>
</feature>
<dbReference type="SMART" id="SM00755">
    <property type="entry name" value="Grip"/>
    <property type="match status" value="1"/>
</dbReference>
<dbReference type="InterPro" id="IPR051841">
    <property type="entry name" value="MT-Golgi_org_protein"/>
</dbReference>
<feature type="coiled-coil region" evidence="5">
    <location>
        <begin position="2182"/>
        <end position="2440"/>
    </location>
</feature>
<protein>
    <recommendedName>
        <fullName evidence="7">GRIP domain-containing protein</fullName>
    </recommendedName>
</protein>
<evidence type="ECO:0000256" key="2">
    <source>
        <dbReference type="ARBA" id="ARBA00022490"/>
    </source>
</evidence>
<proteinExistence type="predicted"/>
<dbReference type="Pfam" id="PF01465">
    <property type="entry name" value="GRIP"/>
    <property type="match status" value="1"/>
</dbReference>
<gene>
    <name evidence="8" type="ORF">TBIB3V08_LOCUS2315</name>
</gene>
<evidence type="ECO:0000259" key="7">
    <source>
        <dbReference type="PROSITE" id="PS50913"/>
    </source>
</evidence>
<feature type="coiled-coil region" evidence="5">
    <location>
        <begin position="1304"/>
        <end position="1422"/>
    </location>
</feature>
<evidence type="ECO:0000313" key="8">
    <source>
        <dbReference type="EMBL" id="CAD7439768.1"/>
    </source>
</evidence>
<evidence type="ECO:0000256" key="3">
    <source>
        <dbReference type="ARBA" id="ARBA00022553"/>
    </source>
</evidence>
<feature type="coiled-coil region" evidence="5">
    <location>
        <begin position="854"/>
        <end position="895"/>
    </location>
</feature>
<evidence type="ECO:0000256" key="1">
    <source>
        <dbReference type="ARBA" id="ARBA00004496"/>
    </source>
</evidence>
<feature type="coiled-coil region" evidence="5">
    <location>
        <begin position="927"/>
        <end position="968"/>
    </location>
</feature>
<accession>A0A7R9HXD6</accession>
<evidence type="ECO:0000256" key="5">
    <source>
        <dbReference type="SAM" id="Coils"/>
    </source>
</evidence>
<comment type="subcellular location">
    <subcellularLocation>
        <location evidence="1">Cytoplasm</location>
    </subcellularLocation>
</comment>
<keyword evidence="2" id="KW-0963">Cytoplasm</keyword>
<dbReference type="EMBL" id="OD564780">
    <property type="protein sequence ID" value="CAD7439768.1"/>
    <property type="molecule type" value="Genomic_DNA"/>
</dbReference>
<dbReference type="Gene3D" id="1.10.220.60">
    <property type="entry name" value="GRIP domain"/>
    <property type="match status" value="1"/>
</dbReference>
<reference evidence="8" key="1">
    <citation type="submission" date="2020-11" db="EMBL/GenBank/DDBJ databases">
        <authorList>
            <person name="Tran Van P."/>
        </authorList>
    </citation>
    <scope>NUCLEOTIDE SEQUENCE</scope>
</reference>
<feature type="domain" description="GRIP" evidence="7">
    <location>
        <begin position="2765"/>
        <end position="2815"/>
    </location>
</feature>
<feature type="coiled-coil region" evidence="5">
    <location>
        <begin position="405"/>
        <end position="439"/>
    </location>
</feature>
<feature type="region of interest" description="Disordered" evidence="6">
    <location>
        <begin position="694"/>
        <end position="713"/>
    </location>
</feature>
<feature type="coiled-coil region" evidence="5">
    <location>
        <begin position="572"/>
        <end position="599"/>
    </location>
</feature>
<feature type="coiled-coil region" evidence="5">
    <location>
        <begin position="1714"/>
        <end position="1797"/>
    </location>
</feature>
<feature type="coiled-coil region" evidence="5">
    <location>
        <begin position="1560"/>
        <end position="1594"/>
    </location>
</feature>
<feature type="coiled-coil region" evidence="5">
    <location>
        <begin position="764"/>
        <end position="805"/>
    </location>
</feature>
<feature type="region of interest" description="Disordered" evidence="6">
    <location>
        <begin position="211"/>
        <end position="234"/>
    </location>
</feature>
<feature type="region of interest" description="Disordered" evidence="6">
    <location>
        <begin position="2658"/>
        <end position="2677"/>
    </location>
</feature>